<name>A0A1H9VGM5_BUTFI</name>
<proteinExistence type="predicted"/>
<gene>
    <name evidence="1" type="ORF">SAMN04487884_12319</name>
</gene>
<accession>A0A1H9VGM5</accession>
<sequence>MYFFDFLCLISEENAASTEETNASMQELNATFAMISESANKLQTIATDLTSTISYFST</sequence>
<organism evidence="1 2">
    <name type="scientific">Butyrivibrio fibrisolvens</name>
    <dbReference type="NCBI Taxonomy" id="831"/>
    <lineage>
        <taxon>Bacteria</taxon>
        <taxon>Bacillati</taxon>
        <taxon>Bacillota</taxon>
        <taxon>Clostridia</taxon>
        <taxon>Lachnospirales</taxon>
        <taxon>Lachnospiraceae</taxon>
        <taxon>Butyrivibrio</taxon>
    </lineage>
</organism>
<evidence type="ECO:0000313" key="1">
    <source>
        <dbReference type="EMBL" id="SES20709.1"/>
    </source>
</evidence>
<dbReference type="AlphaFoldDB" id="A0A1H9VGM5"/>
<evidence type="ECO:0000313" key="2">
    <source>
        <dbReference type="Proteomes" id="UP000182584"/>
    </source>
</evidence>
<protein>
    <submittedName>
        <fullName evidence="1">Methyl-accepting chemotaxis protein</fullName>
    </submittedName>
</protein>
<dbReference type="Gene3D" id="1.10.287.950">
    <property type="entry name" value="Methyl-accepting chemotaxis protein"/>
    <property type="match status" value="1"/>
</dbReference>
<dbReference type="Proteomes" id="UP000182584">
    <property type="component" value="Unassembled WGS sequence"/>
</dbReference>
<reference evidence="1 2" key="1">
    <citation type="submission" date="2016-10" db="EMBL/GenBank/DDBJ databases">
        <authorList>
            <person name="de Groot N.N."/>
        </authorList>
    </citation>
    <scope>NUCLEOTIDE SEQUENCE [LARGE SCALE GENOMIC DNA]</scope>
    <source>
        <strain evidence="1 2">AR40</strain>
    </source>
</reference>
<dbReference type="EMBL" id="FOGJ01000023">
    <property type="protein sequence ID" value="SES20709.1"/>
    <property type="molecule type" value="Genomic_DNA"/>
</dbReference>